<evidence type="ECO:0000256" key="6">
    <source>
        <dbReference type="ARBA" id="ARBA00022475"/>
    </source>
</evidence>
<organism evidence="26 27">
    <name type="scientific">Rehmannia glutinosa</name>
    <name type="common">Chinese foxglove</name>
    <dbReference type="NCBI Taxonomy" id="99300"/>
    <lineage>
        <taxon>Eukaryota</taxon>
        <taxon>Viridiplantae</taxon>
        <taxon>Streptophyta</taxon>
        <taxon>Embryophyta</taxon>
        <taxon>Tracheophyta</taxon>
        <taxon>Spermatophyta</taxon>
        <taxon>Magnoliopsida</taxon>
        <taxon>eudicotyledons</taxon>
        <taxon>Gunneridae</taxon>
        <taxon>Pentapetalae</taxon>
        <taxon>asterids</taxon>
        <taxon>lamiids</taxon>
        <taxon>Lamiales</taxon>
        <taxon>Orobanchaceae</taxon>
        <taxon>Rehmannieae</taxon>
        <taxon>Rehmannia</taxon>
    </lineage>
</organism>
<dbReference type="InterPro" id="IPR017441">
    <property type="entry name" value="Protein_kinase_ATP_BS"/>
</dbReference>
<reference evidence="26 27" key="1">
    <citation type="journal article" date="2021" name="Comput. Struct. Biotechnol. J.">
        <title>De novo genome assembly of the potent medicinal plant Rehmannia glutinosa using nanopore technology.</title>
        <authorList>
            <person name="Ma L."/>
            <person name="Dong C."/>
            <person name="Song C."/>
            <person name="Wang X."/>
            <person name="Zheng X."/>
            <person name="Niu Y."/>
            <person name="Chen S."/>
            <person name="Feng W."/>
        </authorList>
    </citation>
    <scope>NUCLEOTIDE SEQUENCE [LARGE SCALE GENOMIC DNA]</scope>
    <source>
        <strain evidence="26">DH-2019</strain>
    </source>
</reference>
<keyword evidence="10 23" id="KW-0812">Transmembrane</keyword>
<dbReference type="SMART" id="SM00220">
    <property type="entry name" value="S_TKc"/>
    <property type="match status" value="1"/>
</dbReference>
<dbReference type="Gene3D" id="1.10.510.10">
    <property type="entry name" value="Transferase(Phosphotransferase) domain 1"/>
    <property type="match status" value="1"/>
</dbReference>
<evidence type="ECO:0000256" key="4">
    <source>
        <dbReference type="ARBA" id="ARBA00008684"/>
    </source>
</evidence>
<dbReference type="InterPro" id="IPR003591">
    <property type="entry name" value="Leu-rich_rpt_typical-subtyp"/>
</dbReference>
<evidence type="ECO:0000259" key="25">
    <source>
        <dbReference type="PROSITE" id="PS50011"/>
    </source>
</evidence>
<dbReference type="CDD" id="cd14066">
    <property type="entry name" value="STKc_IRAK"/>
    <property type="match status" value="1"/>
</dbReference>
<dbReference type="SUPFAM" id="SSF52058">
    <property type="entry name" value="L domain-like"/>
    <property type="match status" value="2"/>
</dbReference>
<comment type="similarity">
    <text evidence="4">Belongs to the protein kinase superfamily. Ser/Thr protein kinase family.</text>
</comment>
<evidence type="ECO:0000256" key="22">
    <source>
        <dbReference type="PROSITE-ProRule" id="PRU10141"/>
    </source>
</evidence>
<feature type="chain" id="PRO_5047246192" description="non-specific serine/threonine protein kinase" evidence="24">
    <location>
        <begin position="21"/>
        <end position="1464"/>
    </location>
</feature>
<dbReference type="InterPro" id="IPR001245">
    <property type="entry name" value="Ser-Thr/Tyr_kinase_cat_dom"/>
</dbReference>
<evidence type="ECO:0000256" key="8">
    <source>
        <dbReference type="ARBA" id="ARBA00022614"/>
    </source>
</evidence>
<dbReference type="Pfam" id="PF04535">
    <property type="entry name" value="CASP_dom"/>
    <property type="match status" value="1"/>
</dbReference>
<dbReference type="EC" id="2.7.11.1" evidence="5"/>
<accession>A0ABR0WGB8</accession>
<comment type="catalytic activity">
    <reaction evidence="20">
        <text>L-threonyl-[protein] + ATP = O-phospho-L-threonyl-[protein] + ADP + H(+)</text>
        <dbReference type="Rhea" id="RHEA:46608"/>
        <dbReference type="Rhea" id="RHEA-COMP:11060"/>
        <dbReference type="Rhea" id="RHEA-COMP:11605"/>
        <dbReference type="ChEBI" id="CHEBI:15378"/>
        <dbReference type="ChEBI" id="CHEBI:30013"/>
        <dbReference type="ChEBI" id="CHEBI:30616"/>
        <dbReference type="ChEBI" id="CHEBI:61977"/>
        <dbReference type="ChEBI" id="CHEBI:456216"/>
        <dbReference type="EC" id="2.7.11.1"/>
    </reaction>
</comment>
<dbReference type="PROSITE" id="PS00107">
    <property type="entry name" value="PROTEIN_KINASE_ATP"/>
    <property type="match status" value="1"/>
</dbReference>
<keyword evidence="14" id="KW-0418">Kinase</keyword>
<evidence type="ECO:0000256" key="17">
    <source>
        <dbReference type="ARBA" id="ARBA00023136"/>
    </source>
</evidence>
<keyword evidence="7" id="KW-0723">Serine/threonine-protein kinase</keyword>
<evidence type="ECO:0000256" key="14">
    <source>
        <dbReference type="ARBA" id="ARBA00022777"/>
    </source>
</evidence>
<dbReference type="Pfam" id="PF13855">
    <property type="entry name" value="LRR_8"/>
    <property type="match status" value="1"/>
</dbReference>
<evidence type="ECO:0000256" key="19">
    <source>
        <dbReference type="ARBA" id="ARBA00023180"/>
    </source>
</evidence>
<dbReference type="EMBL" id="JABTTQ020000011">
    <property type="protein sequence ID" value="KAK6146663.1"/>
    <property type="molecule type" value="Genomic_DNA"/>
</dbReference>
<evidence type="ECO:0000256" key="16">
    <source>
        <dbReference type="ARBA" id="ARBA00022989"/>
    </source>
</evidence>
<dbReference type="InterPro" id="IPR000719">
    <property type="entry name" value="Prot_kinase_dom"/>
</dbReference>
<dbReference type="InterPro" id="IPR011009">
    <property type="entry name" value="Kinase-like_dom_sf"/>
</dbReference>
<name>A0ABR0WGB8_REHGL</name>
<keyword evidence="18" id="KW-0675">Receptor</keyword>
<dbReference type="PROSITE" id="PS00108">
    <property type="entry name" value="PROTEIN_KINASE_ST"/>
    <property type="match status" value="1"/>
</dbReference>
<keyword evidence="6" id="KW-1003">Cell membrane</keyword>
<dbReference type="InterPro" id="IPR032675">
    <property type="entry name" value="LRR_dom_sf"/>
</dbReference>
<evidence type="ECO:0000256" key="11">
    <source>
        <dbReference type="ARBA" id="ARBA00022729"/>
    </source>
</evidence>
<evidence type="ECO:0000256" key="21">
    <source>
        <dbReference type="ARBA" id="ARBA00048679"/>
    </source>
</evidence>
<dbReference type="InterPro" id="IPR006702">
    <property type="entry name" value="CASP_dom"/>
</dbReference>
<dbReference type="PROSITE" id="PS51450">
    <property type="entry name" value="LRR"/>
    <property type="match status" value="3"/>
</dbReference>
<keyword evidence="13 22" id="KW-0547">Nucleotide-binding</keyword>
<comment type="caution">
    <text evidence="26">The sequence shown here is derived from an EMBL/GenBank/DDBJ whole genome shotgun (WGS) entry which is preliminary data.</text>
</comment>
<dbReference type="InterPro" id="IPR012458">
    <property type="entry name" value="DUF1664"/>
</dbReference>
<keyword evidence="12" id="KW-0677">Repeat</keyword>
<comment type="subcellular location">
    <subcellularLocation>
        <location evidence="2">Cell membrane</location>
        <topology evidence="2">Multi-pass membrane protein</topology>
    </subcellularLocation>
    <subcellularLocation>
        <location evidence="1">Cell membrane</location>
        <topology evidence="1">Single-pass type I membrane protein</topology>
    </subcellularLocation>
</comment>
<dbReference type="Gene3D" id="3.80.10.10">
    <property type="entry name" value="Ribonuclease Inhibitor"/>
    <property type="match status" value="3"/>
</dbReference>
<dbReference type="Pfam" id="PF20141">
    <property type="entry name" value="Island"/>
    <property type="match status" value="1"/>
</dbReference>
<protein>
    <recommendedName>
        <fullName evidence="5">non-specific serine/threonine protein kinase</fullName>
        <ecNumber evidence="5">2.7.11.1</ecNumber>
    </recommendedName>
</protein>
<feature type="domain" description="Protein kinase" evidence="25">
    <location>
        <begin position="790"/>
        <end position="1076"/>
    </location>
</feature>
<feature type="transmembrane region" description="Helical" evidence="23">
    <location>
        <begin position="705"/>
        <end position="729"/>
    </location>
</feature>
<keyword evidence="27" id="KW-1185">Reference proteome</keyword>
<dbReference type="PANTHER" id="PTHR27008">
    <property type="entry name" value="OS04G0122200 PROTEIN"/>
    <property type="match status" value="1"/>
</dbReference>
<dbReference type="InterPro" id="IPR013210">
    <property type="entry name" value="LRR_N_plant-typ"/>
</dbReference>
<keyword evidence="19" id="KW-0325">Glycoprotein</keyword>
<evidence type="ECO:0000256" key="1">
    <source>
        <dbReference type="ARBA" id="ARBA00004251"/>
    </source>
</evidence>
<proteinExistence type="inferred from homology"/>
<comment type="catalytic activity">
    <reaction evidence="21">
        <text>L-seryl-[protein] + ATP = O-phospho-L-seryl-[protein] + ADP + H(+)</text>
        <dbReference type="Rhea" id="RHEA:17989"/>
        <dbReference type="Rhea" id="RHEA-COMP:9863"/>
        <dbReference type="Rhea" id="RHEA-COMP:11604"/>
        <dbReference type="ChEBI" id="CHEBI:15378"/>
        <dbReference type="ChEBI" id="CHEBI:29999"/>
        <dbReference type="ChEBI" id="CHEBI:30616"/>
        <dbReference type="ChEBI" id="CHEBI:83421"/>
        <dbReference type="ChEBI" id="CHEBI:456216"/>
        <dbReference type="EC" id="2.7.11.1"/>
    </reaction>
</comment>
<dbReference type="Pfam" id="PF07714">
    <property type="entry name" value="PK_Tyr_Ser-Thr"/>
    <property type="match status" value="1"/>
</dbReference>
<dbReference type="Pfam" id="PF13516">
    <property type="entry name" value="LRR_6"/>
    <property type="match status" value="1"/>
</dbReference>
<keyword evidence="9" id="KW-0808">Transferase</keyword>
<gene>
    <name evidence="26" type="ORF">DH2020_020532</name>
</gene>
<evidence type="ECO:0000313" key="27">
    <source>
        <dbReference type="Proteomes" id="UP001318860"/>
    </source>
</evidence>
<keyword evidence="8" id="KW-0433">Leucine-rich repeat</keyword>
<keyword evidence="17 23" id="KW-0472">Membrane</keyword>
<evidence type="ECO:0000313" key="26">
    <source>
        <dbReference type="EMBL" id="KAK6146663.1"/>
    </source>
</evidence>
<evidence type="ECO:0000256" key="24">
    <source>
        <dbReference type="SAM" id="SignalP"/>
    </source>
</evidence>
<dbReference type="Pfam" id="PF07889">
    <property type="entry name" value="DUF1664"/>
    <property type="match status" value="1"/>
</dbReference>
<evidence type="ECO:0000256" key="18">
    <source>
        <dbReference type="ARBA" id="ARBA00023170"/>
    </source>
</evidence>
<keyword evidence="16 23" id="KW-1133">Transmembrane helix</keyword>
<dbReference type="Proteomes" id="UP001318860">
    <property type="component" value="Unassembled WGS sequence"/>
</dbReference>
<evidence type="ECO:0000256" key="15">
    <source>
        <dbReference type="ARBA" id="ARBA00022840"/>
    </source>
</evidence>
<sequence>MANLVHISLSFLSMALVVFGKYSSIKTDAIALLSFKKMISQDPNGALSDWQLKKDPCQWHGITCSLGRITAVDLAQSNLVGQVSFAPFSSLDMLASLNLSANSFSVNASTSLIQIPYGVKQLELSFSGIFGHIPETLFTNCPNLEYLNLAFNNITGLLPENLFLRVDNLGYLDLSYNNISGSISNLKIEKCGSMSHLDWSGNQITGSLPPSFSNCTSLTELILPENFISGEIPSSYGSLKALQRLDLSQNHLTGWIPFELGNTCASLVELKLSKNNVTGSIPVSFSSCSWLQTLDLSSNNLTALVDFSSNLLSGIIPPDICPGAGSLEELRAPDNSLFGQIPSQLSQCEKLKIIDFSLNYINGSIPAELGNLENFEQFIAWYNSLEGNIPPELGKCKKLKNLILNNNQLSGKIPTELFNCADIEWISLTSNRVSGEIPKEFGFLTRLAVLQLGNNTLSGQIPKELANCTSLVWLDLNSNLLSGEIPPRLGRQLGAKALTGILSGNTLVFVRNVGNSCRGVGGLLEFSGIRPERLLQVPSLRSCDFTRLYSGPVLSLFTRYQTLEYLDLSYNQLRGKIPDGFGEMIALQVLDLAHNQLSGEIPASLGQLKNLGVFDASHNRLQGQIPDSFSMLSFLVQIDLSYNELTGQIPSRGQLSTLPASQFANNPGLCGVPLPECQYSQNQQSSENSNENGGKKGRKGVAASWANSIVMGILISVATICILIVWAIAMRARRREAEEVKMLSSLQASHAATTWKIEKEKEPLSINVATFQRQLRKLKFSQLIEATNGFSAASMIGSGGFGEVFKATLKDGSSVAIKKLIRLSCQGDREFMAEMETLGKIKHKNLVPLLGYCKIGEERLLVYEFMEYGSLEEMLHNKPRTKEKRILTWEERKKIARGAAKGLCFLHHNCIPHIIHRDMKSSNVLLDNEMEARVSDFGMARLISALDTHLSVSTLAGTPGYVPPEYYQSFRCTAKGDVYSFGVILLELLTGRRPTDKEDFGDTNLVGWVKSKVREGKGMEVIDGELVCVSKRSDEDEAEEVKEMVRYLEITLQCVDDFPSKRPNMLQVVAMLRELVPGGSSGANGPVDKRFVIALEYLNYEEIIITVASNIQALFDKRLNEAETSPGKYDAALLAAQEVMLHIYCLQQLWVRWDAVICGGRQDLVLTLGWSFSDVMFVTKNNMANAVASVSKQLENVSEALASTKRHLTKRLENLDWKLDEQREISKLVSNDVTEVRSNLNQIGFDIGLIHEMVNGLDVGAKLIDNSTVVPEGERVKGLQFIVGNDESSTIQKTTSTMDGKVAANIPAGKTNGVTFDNGYLLTYKDFRSYKYMFYVAVIGTGYTFLQIPFTIYYMRRKKHLINSLSFLKFDFYGDKIMALLLATGAAEAFGATLDMKKYTGDSNSKIQDFLTMSYIPSAFLLVGCLACGISSVHSSLALAKDMDLHSLYVLEIGQCLPYMTLIV</sequence>
<keyword evidence="11 24" id="KW-0732">Signal</keyword>
<feature type="transmembrane region" description="Helical" evidence="23">
    <location>
        <begin position="1415"/>
        <end position="1440"/>
    </location>
</feature>
<dbReference type="InterPro" id="IPR001611">
    <property type="entry name" value="Leu-rich_rpt"/>
</dbReference>
<dbReference type="InterPro" id="IPR045381">
    <property type="entry name" value="BRI1_island_dom"/>
</dbReference>
<comment type="similarity">
    <text evidence="3">Belongs to the Casparian strip membrane proteins (CASP) family.</text>
</comment>
<feature type="transmembrane region" description="Helical" evidence="23">
    <location>
        <begin position="1332"/>
        <end position="1356"/>
    </location>
</feature>
<evidence type="ECO:0000256" key="10">
    <source>
        <dbReference type="ARBA" id="ARBA00022692"/>
    </source>
</evidence>
<dbReference type="Gene3D" id="3.30.1490.310">
    <property type="match status" value="1"/>
</dbReference>
<evidence type="ECO:0000256" key="13">
    <source>
        <dbReference type="ARBA" id="ARBA00022741"/>
    </source>
</evidence>
<dbReference type="PANTHER" id="PTHR27008:SF42">
    <property type="entry name" value="LEUCINE-RICH REPEAT PROTEIN KINASE FAMILY PROTEIN"/>
    <property type="match status" value="1"/>
</dbReference>
<evidence type="ECO:0000256" key="5">
    <source>
        <dbReference type="ARBA" id="ARBA00012513"/>
    </source>
</evidence>
<feature type="transmembrane region" description="Helical" evidence="23">
    <location>
        <begin position="1376"/>
        <end position="1394"/>
    </location>
</feature>
<dbReference type="InterPro" id="IPR008271">
    <property type="entry name" value="Ser/Thr_kinase_AS"/>
</dbReference>
<dbReference type="Pfam" id="PF00560">
    <property type="entry name" value="LRR_1"/>
    <property type="match status" value="6"/>
</dbReference>
<evidence type="ECO:0000256" key="2">
    <source>
        <dbReference type="ARBA" id="ARBA00004651"/>
    </source>
</evidence>
<evidence type="ECO:0000256" key="9">
    <source>
        <dbReference type="ARBA" id="ARBA00022679"/>
    </source>
</evidence>
<evidence type="ECO:0000256" key="7">
    <source>
        <dbReference type="ARBA" id="ARBA00022527"/>
    </source>
</evidence>
<dbReference type="SUPFAM" id="SSF56112">
    <property type="entry name" value="Protein kinase-like (PK-like)"/>
    <property type="match status" value="1"/>
</dbReference>
<evidence type="ECO:0000256" key="23">
    <source>
        <dbReference type="SAM" id="Phobius"/>
    </source>
</evidence>
<evidence type="ECO:0000256" key="12">
    <source>
        <dbReference type="ARBA" id="ARBA00022737"/>
    </source>
</evidence>
<dbReference type="Pfam" id="PF08263">
    <property type="entry name" value="LRRNT_2"/>
    <property type="match status" value="1"/>
</dbReference>
<evidence type="ECO:0000256" key="3">
    <source>
        <dbReference type="ARBA" id="ARBA00007651"/>
    </source>
</evidence>
<dbReference type="PROSITE" id="PS50011">
    <property type="entry name" value="PROTEIN_KINASE_DOM"/>
    <property type="match status" value="1"/>
</dbReference>
<feature type="signal peptide" evidence="24">
    <location>
        <begin position="1"/>
        <end position="20"/>
    </location>
</feature>
<dbReference type="SMART" id="SM00369">
    <property type="entry name" value="LRR_TYP"/>
    <property type="match status" value="8"/>
</dbReference>
<dbReference type="Gene3D" id="3.30.200.20">
    <property type="entry name" value="Phosphorylase Kinase, domain 1"/>
    <property type="match status" value="1"/>
</dbReference>
<feature type="binding site" evidence="22">
    <location>
        <position position="819"/>
    </location>
    <ligand>
        <name>ATP</name>
        <dbReference type="ChEBI" id="CHEBI:30616"/>
    </ligand>
</feature>
<dbReference type="InterPro" id="IPR051809">
    <property type="entry name" value="Plant_receptor-like_S/T_kinase"/>
</dbReference>
<evidence type="ECO:0000256" key="20">
    <source>
        <dbReference type="ARBA" id="ARBA00047899"/>
    </source>
</evidence>
<keyword evidence="15 22" id="KW-0067">ATP-binding</keyword>